<keyword evidence="2" id="KW-1185">Reference proteome</keyword>
<dbReference type="EMBL" id="ASGP02000001">
    <property type="protein sequence ID" value="KAH9527792.1"/>
    <property type="molecule type" value="Genomic_DNA"/>
</dbReference>
<evidence type="ECO:0000313" key="1">
    <source>
        <dbReference type="EMBL" id="KAH9527792.1"/>
    </source>
</evidence>
<dbReference type="Proteomes" id="UP000790347">
    <property type="component" value="Unassembled WGS sequence"/>
</dbReference>
<sequence>MKNIINHNQCFCCVSIGPNRLQYTQTSDFIYQWWLFVDKKKNKEEETKTKFSKQRKAENEINDSFFQFFFHHPAFYDEKRIVFLIVIVGFTNQKKERKKPVDEFSNTTFDRLKLEKKRNSQCDRHHRCYMIRDD</sequence>
<name>A0A922IBL4_DERFA</name>
<reference evidence="1" key="2">
    <citation type="journal article" date="2022" name="Res Sq">
        <title>Comparative Genomics Reveals Insights into the Divergent Evolution of Astigmatic Mites and Household Pest Adaptations.</title>
        <authorList>
            <person name="Xiong Q."/>
            <person name="Wan A.T.-Y."/>
            <person name="Liu X.-Y."/>
            <person name="Fung C.S.-H."/>
            <person name="Xiao X."/>
            <person name="Malainual N."/>
            <person name="Hou J."/>
            <person name="Wang L."/>
            <person name="Wang M."/>
            <person name="Yang K."/>
            <person name="Cui Y."/>
            <person name="Leung E."/>
            <person name="Nong W."/>
            <person name="Shin S.-K."/>
            <person name="Au S."/>
            <person name="Jeong K.Y."/>
            <person name="Chew F.T."/>
            <person name="Hui J."/>
            <person name="Leung T.F."/>
            <person name="Tungtrongchitr A."/>
            <person name="Zhong N."/>
            <person name="Liu Z."/>
            <person name="Tsui S."/>
        </authorList>
    </citation>
    <scope>NUCLEOTIDE SEQUENCE</scope>
    <source>
        <strain evidence="1">Derf</strain>
        <tissue evidence="1">Whole organism</tissue>
    </source>
</reference>
<reference evidence="1" key="1">
    <citation type="submission" date="2013-05" db="EMBL/GenBank/DDBJ databases">
        <authorList>
            <person name="Yim A.K.Y."/>
            <person name="Chan T.F."/>
            <person name="Ji K.M."/>
            <person name="Liu X.Y."/>
            <person name="Zhou J.W."/>
            <person name="Li R.Q."/>
            <person name="Yang K.Y."/>
            <person name="Li J."/>
            <person name="Li M."/>
            <person name="Law P.T.W."/>
            <person name="Wu Y.L."/>
            <person name="Cai Z.L."/>
            <person name="Qin H."/>
            <person name="Bao Y."/>
            <person name="Leung R.K.K."/>
            <person name="Ng P.K.S."/>
            <person name="Zou J."/>
            <person name="Zhong X.J."/>
            <person name="Ran P.X."/>
            <person name="Zhong N.S."/>
            <person name="Liu Z.G."/>
            <person name="Tsui S.K.W."/>
        </authorList>
    </citation>
    <scope>NUCLEOTIDE SEQUENCE</scope>
    <source>
        <strain evidence="1">Derf</strain>
        <tissue evidence="1">Whole organism</tissue>
    </source>
</reference>
<dbReference type="AlphaFoldDB" id="A0A922IBL4"/>
<evidence type="ECO:0000313" key="2">
    <source>
        <dbReference type="Proteomes" id="UP000790347"/>
    </source>
</evidence>
<gene>
    <name evidence="1" type="ORF">DERF_001789</name>
</gene>
<comment type="caution">
    <text evidence="1">The sequence shown here is derived from an EMBL/GenBank/DDBJ whole genome shotgun (WGS) entry which is preliminary data.</text>
</comment>
<organism evidence="1 2">
    <name type="scientific">Dermatophagoides farinae</name>
    <name type="common">American house dust mite</name>
    <dbReference type="NCBI Taxonomy" id="6954"/>
    <lineage>
        <taxon>Eukaryota</taxon>
        <taxon>Metazoa</taxon>
        <taxon>Ecdysozoa</taxon>
        <taxon>Arthropoda</taxon>
        <taxon>Chelicerata</taxon>
        <taxon>Arachnida</taxon>
        <taxon>Acari</taxon>
        <taxon>Acariformes</taxon>
        <taxon>Sarcoptiformes</taxon>
        <taxon>Astigmata</taxon>
        <taxon>Psoroptidia</taxon>
        <taxon>Analgoidea</taxon>
        <taxon>Pyroglyphidae</taxon>
        <taxon>Dermatophagoidinae</taxon>
        <taxon>Dermatophagoides</taxon>
    </lineage>
</organism>
<protein>
    <submittedName>
        <fullName evidence="1">Uncharacterized protein</fullName>
    </submittedName>
</protein>
<proteinExistence type="predicted"/>
<accession>A0A922IBL4</accession>